<organism evidence="1 2">
    <name type="scientific">Gigaspora margarita</name>
    <dbReference type="NCBI Taxonomy" id="4874"/>
    <lineage>
        <taxon>Eukaryota</taxon>
        <taxon>Fungi</taxon>
        <taxon>Fungi incertae sedis</taxon>
        <taxon>Mucoromycota</taxon>
        <taxon>Glomeromycotina</taxon>
        <taxon>Glomeromycetes</taxon>
        <taxon>Diversisporales</taxon>
        <taxon>Gigasporaceae</taxon>
        <taxon>Gigaspora</taxon>
    </lineage>
</organism>
<sequence length="96" mass="11486">MKATKIYSSLKQANKTYSMMKNVKILYSYKEVTNRVNEELQSIQKKEDMEMQLIEMESWYTKDLVLEVIVDRKKKIHTEIEELLGHQLQKKQTGME</sequence>
<evidence type="ECO:0000313" key="2">
    <source>
        <dbReference type="Proteomes" id="UP000789901"/>
    </source>
</evidence>
<accession>A0ABN7VB97</accession>
<protein>
    <submittedName>
        <fullName evidence="1">33261_t:CDS:1</fullName>
    </submittedName>
</protein>
<dbReference type="Proteomes" id="UP000789901">
    <property type="component" value="Unassembled WGS sequence"/>
</dbReference>
<proteinExistence type="predicted"/>
<reference evidence="1 2" key="1">
    <citation type="submission" date="2021-06" db="EMBL/GenBank/DDBJ databases">
        <authorList>
            <person name="Kallberg Y."/>
            <person name="Tangrot J."/>
            <person name="Rosling A."/>
        </authorList>
    </citation>
    <scope>NUCLEOTIDE SEQUENCE [LARGE SCALE GENOMIC DNA]</scope>
    <source>
        <strain evidence="1 2">120-4 pot B 10/14</strain>
    </source>
</reference>
<evidence type="ECO:0000313" key="1">
    <source>
        <dbReference type="EMBL" id="CAG8750877.1"/>
    </source>
</evidence>
<name>A0ABN7VB97_GIGMA</name>
<comment type="caution">
    <text evidence="1">The sequence shown here is derived from an EMBL/GenBank/DDBJ whole genome shotgun (WGS) entry which is preliminary data.</text>
</comment>
<gene>
    <name evidence="1" type="ORF">GMARGA_LOCUS16377</name>
</gene>
<feature type="non-terminal residue" evidence="1">
    <location>
        <position position="96"/>
    </location>
</feature>
<keyword evidence="2" id="KW-1185">Reference proteome</keyword>
<dbReference type="EMBL" id="CAJVQB010011848">
    <property type="protein sequence ID" value="CAG8750877.1"/>
    <property type="molecule type" value="Genomic_DNA"/>
</dbReference>